<evidence type="ECO:0000313" key="2">
    <source>
        <dbReference type="Proteomes" id="UP000193380"/>
    </source>
</evidence>
<protein>
    <submittedName>
        <fullName evidence="1">Uncharacterized protein</fullName>
    </submittedName>
</protein>
<dbReference type="Proteomes" id="UP000193380">
    <property type="component" value="Unassembled WGS sequence"/>
</dbReference>
<gene>
    <name evidence="1" type="ORF">GSONMT00021055001</name>
</gene>
<evidence type="ECO:0000313" key="1">
    <source>
        <dbReference type="EMBL" id="CDQ69996.1"/>
    </source>
</evidence>
<accession>A0A060WS63</accession>
<reference evidence="1" key="2">
    <citation type="submission" date="2014-03" db="EMBL/GenBank/DDBJ databases">
        <authorList>
            <person name="Genoscope - CEA"/>
        </authorList>
    </citation>
    <scope>NUCLEOTIDE SEQUENCE</scope>
</reference>
<dbReference type="PaxDb" id="8022-A0A060WS63"/>
<proteinExistence type="predicted"/>
<name>A0A060WS63_ONCMY</name>
<dbReference type="AlphaFoldDB" id="A0A060WS63"/>
<dbReference type="STRING" id="8022.A0A060WS63"/>
<organism evidence="1 2">
    <name type="scientific">Oncorhynchus mykiss</name>
    <name type="common">Rainbow trout</name>
    <name type="synonym">Salmo gairdneri</name>
    <dbReference type="NCBI Taxonomy" id="8022"/>
    <lineage>
        <taxon>Eukaryota</taxon>
        <taxon>Metazoa</taxon>
        <taxon>Chordata</taxon>
        <taxon>Craniata</taxon>
        <taxon>Vertebrata</taxon>
        <taxon>Euteleostomi</taxon>
        <taxon>Actinopterygii</taxon>
        <taxon>Neopterygii</taxon>
        <taxon>Teleostei</taxon>
        <taxon>Protacanthopterygii</taxon>
        <taxon>Salmoniformes</taxon>
        <taxon>Salmonidae</taxon>
        <taxon>Salmoninae</taxon>
        <taxon>Oncorhynchus</taxon>
    </lineage>
</organism>
<sequence>MNTNDAKEYLTRREIPQLFESLLTGFRFSKPLVVRD</sequence>
<reference evidence="1" key="1">
    <citation type="journal article" date="2014" name="Nat. Commun.">
        <title>The rainbow trout genome provides novel insights into evolution after whole-genome duplication in vertebrates.</title>
        <authorList>
            <person name="Berthelot C."/>
            <person name="Brunet F."/>
            <person name="Chalopin D."/>
            <person name="Juanchich A."/>
            <person name="Bernard M."/>
            <person name="Noel B."/>
            <person name="Bento P."/>
            <person name="Da Silva C."/>
            <person name="Labadie K."/>
            <person name="Alberti A."/>
            <person name="Aury J.M."/>
            <person name="Louis A."/>
            <person name="Dehais P."/>
            <person name="Bardou P."/>
            <person name="Montfort J."/>
            <person name="Klopp C."/>
            <person name="Cabau C."/>
            <person name="Gaspin C."/>
            <person name="Thorgaard G.H."/>
            <person name="Boussaha M."/>
            <person name="Quillet E."/>
            <person name="Guyomard R."/>
            <person name="Galiana D."/>
            <person name="Bobe J."/>
            <person name="Volff J.N."/>
            <person name="Genet C."/>
            <person name="Wincker P."/>
            <person name="Jaillon O."/>
            <person name="Roest Crollius H."/>
            <person name="Guiguen Y."/>
        </authorList>
    </citation>
    <scope>NUCLEOTIDE SEQUENCE [LARGE SCALE GENOMIC DNA]</scope>
</reference>
<dbReference type="EMBL" id="FR904695">
    <property type="protein sequence ID" value="CDQ69996.1"/>
    <property type="molecule type" value="Genomic_DNA"/>
</dbReference>